<dbReference type="AlphaFoldDB" id="A0A286RFI0"/>
<gene>
    <name evidence="1" type="ORF">THTE_2114</name>
</gene>
<dbReference type="KEGG" id="ttf:THTE_2114"/>
<dbReference type="Proteomes" id="UP000215086">
    <property type="component" value="Chromosome"/>
</dbReference>
<evidence type="ECO:0000313" key="1">
    <source>
        <dbReference type="EMBL" id="ASV74716.1"/>
    </source>
</evidence>
<proteinExistence type="predicted"/>
<name>A0A286RFI0_9BACT</name>
<organism evidence="1 2">
    <name type="scientific">Thermogutta terrifontis</name>
    <dbReference type="NCBI Taxonomy" id="1331910"/>
    <lineage>
        <taxon>Bacteria</taxon>
        <taxon>Pseudomonadati</taxon>
        <taxon>Planctomycetota</taxon>
        <taxon>Planctomycetia</taxon>
        <taxon>Pirellulales</taxon>
        <taxon>Thermoguttaceae</taxon>
        <taxon>Thermogutta</taxon>
    </lineage>
</organism>
<dbReference type="EMBL" id="CP018477">
    <property type="protein sequence ID" value="ASV74716.1"/>
    <property type="molecule type" value="Genomic_DNA"/>
</dbReference>
<accession>A0A286RFI0</accession>
<sequence length="43" mass="4797">MVVPLFAWQSRLPVARAPPLSNYIRIPMAEKVNDGSLEPIATF</sequence>
<evidence type="ECO:0000313" key="2">
    <source>
        <dbReference type="Proteomes" id="UP000215086"/>
    </source>
</evidence>
<protein>
    <submittedName>
        <fullName evidence="1">Uncharacterized protein</fullName>
    </submittedName>
</protein>
<reference evidence="1 2" key="1">
    <citation type="journal article" name="Front. Microbiol.">
        <title>Sugar Metabolism of the First Thermophilic Planctomycete Thermogutta terrifontis: Comparative Genomic and Transcriptomic Approaches.</title>
        <authorList>
            <person name="Elcheninov A.G."/>
            <person name="Menzel P."/>
            <person name="Gudbergsdottir S.R."/>
            <person name="Slesarev A.I."/>
            <person name="Kadnikov V.V."/>
            <person name="Krogh A."/>
            <person name="Bonch-Osmolovskaya E.A."/>
            <person name="Peng X."/>
            <person name="Kublanov I.V."/>
        </authorList>
    </citation>
    <scope>NUCLEOTIDE SEQUENCE [LARGE SCALE GENOMIC DNA]</scope>
    <source>
        <strain evidence="1 2">R1</strain>
    </source>
</reference>
<keyword evidence="2" id="KW-1185">Reference proteome</keyword>